<dbReference type="EMBL" id="CP036272">
    <property type="protein sequence ID" value="QDT58568.1"/>
    <property type="molecule type" value="Genomic_DNA"/>
</dbReference>
<keyword evidence="4" id="KW-1185">Reference proteome</keyword>
<keyword evidence="3" id="KW-0378">Hydrolase</keyword>
<dbReference type="GO" id="GO:0110154">
    <property type="term" value="P:RNA decapping"/>
    <property type="evidence" value="ECO:0007669"/>
    <property type="project" value="TreeGrafter"/>
</dbReference>
<dbReference type="InterPro" id="IPR050126">
    <property type="entry name" value="Ap4A_hydrolase"/>
</dbReference>
<evidence type="ECO:0000313" key="3">
    <source>
        <dbReference type="EMBL" id="QDT58568.1"/>
    </source>
</evidence>
<feature type="region of interest" description="Disordered" evidence="1">
    <location>
        <begin position="235"/>
        <end position="297"/>
    </location>
</feature>
<dbReference type="PANTHER" id="PTHR42850:SF4">
    <property type="entry name" value="ZINC-DEPENDENT ENDOPOLYPHOSPHATASE"/>
    <property type="match status" value="1"/>
</dbReference>
<dbReference type="InterPro" id="IPR029052">
    <property type="entry name" value="Metallo-depent_PP-like"/>
</dbReference>
<dbReference type="Gene3D" id="3.60.21.10">
    <property type="match status" value="1"/>
</dbReference>
<dbReference type="Pfam" id="PF00149">
    <property type="entry name" value="Metallophos"/>
    <property type="match status" value="1"/>
</dbReference>
<dbReference type="CDD" id="cd00144">
    <property type="entry name" value="MPP_PPP_family"/>
    <property type="match status" value="1"/>
</dbReference>
<evidence type="ECO:0000256" key="1">
    <source>
        <dbReference type="SAM" id="MobiDB-lite"/>
    </source>
</evidence>
<reference evidence="3 4" key="1">
    <citation type="submission" date="2019-02" db="EMBL/GenBank/DDBJ databases">
        <title>Deep-cultivation of Planctomycetes and their phenomic and genomic characterization uncovers novel biology.</title>
        <authorList>
            <person name="Wiegand S."/>
            <person name="Jogler M."/>
            <person name="Boedeker C."/>
            <person name="Pinto D."/>
            <person name="Vollmers J."/>
            <person name="Rivas-Marin E."/>
            <person name="Kohn T."/>
            <person name="Peeters S.H."/>
            <person name="Heuer A."/>
            <person name="Rast P."/>
            <person name="Oberbeckmann S."/>
            <person name="Bunk B."/>
            <person name="Jeske O."/>
            <person name="Meyerdierks A."/>
            <person name="Storesund J.E."/>
            <person name="Kallscheuer N."/>
            <person name="Luecker S."/>
            <person name="Lage O.M."/>
            <person name="Pohl T."/>
            <person name="Merkel B.J."/>
            <person name="Hornburger P."/>
            <person name="Mueller R.-W."/>
            <person name="Bruemmer F."/>
            <person name="Labrenz M."/>
            <person name="Spormann A.M."/>
            <person name="Op den Camp H."/>
            <person name="Overmann J."/>
            <person name="Amann R."/>
            <person name="Jetten M.S.M."/>
            <person name="Mascher T."/>
            <person name="Medema M.H."/>
            <person name="Devos D.P."/>
            <person name="Kaster A.-K."/>
            <person name="Ovreas L."/>
            <person name="Rohde M."/>
            <person name="Galperin M.Y."/>
            <person name="Jogler C."/>
        </authorList>
    </citation>
    <scope>NUCLEOTIDE SEQUENCE [LARGE SCALE GENOMIC DNA]</scope>
    <source>
        <strain evidence="3 4">SV_7m_r</strain>
    </source>
</reference>
<dbReference type="GO" id="GO:0004722">
    <property type="term" value="F:protein serine/threonine phosphatase activity"/>
    <property type="evidence" value="ECO:0007669"/>
    <property type="project" value="UniProtKB-EC"/>
</dbReference>
<dbReference type="GO" id="GO:0008803">
    <property type="term" value="F:bis(5'-nucleosyl)-tetraphosphatase (symmetrical) activity"/>
    <property type="evidence" value="ECO:0007669"/>
    <property type="project" value="TreeGrafter"/>
</dbReference>
<feature type="domain" description="Calcineurin-like phosphoesterase" evidence="2">
    <location>
        <begin position="2"/>
        <end position="170"/>
    </location>
</feature>
<organism evidence="3 4">
    <name type="scientific">Stieleria bergensis</name>
    <dbReference type="NCBI Taxonomy" id="2528025"/>
    <lineage>
        <taxon>Bacteria</taxon>
        <taxon>Pseudomonadati</taxon>
        <taxon>Planctomycetota</taxon>
        <taxon>Planctomycetia</taxon>
        <taxon>Pirellulales</taxon>
        <taxon>Pirellulaceae</taxon>
        <taxon>Stieleria</taxon>
    </lineage>
</organism>
<protein>
    <submittedName>
        <fullName evidence="3">Serine/threonine-protein phosphatase 1</fullName>
        <ecNumber evidence="3">3.1.3.16</ecNumber>
    </submittedName>
</protein>
<proteinExistence type="predicted"/>
<dbReference type="EC" id="3.1.3.16" evidence="3"/>
<dbReference type="GO" id="GO:0005737">
    <property type="term" value="C:cytoplasm"/>
    <property type="evidence" value="ECO:0007669"/>
    <property type="project" value="TreeGrafter"/>
</dbReference>
<sequence length="297" mass="32334">MRRFAIGDIHGCSKALHTLIECIDPQPDDDLIFLGDYVDRGPDSRGVIDLILSLQDQCNVIALKGNHEIMLCGVAFGGLDPDIWMQSGGKATVSSYGGSLEKIPASHRSFLQSLKNFHETDGAIFVHASYDPNLSMDQQKDELLFWNHLPPVPSEHQSGKRVYVGHTPQGDGTIMDLGHIVCIDTYCFGTGYLTAMNVGTDELIQVDKKGFRRRVPAEAFFALISSGCKRLKGLLKRSPNVPSQSSSEPARRKQQRPASPSAEPDPSLLQTTAAPSPTESTVTAQAVSSERQESLDG</sequence>
<dbReference type="SUPFAM" id="SSF56300">
    <property type="entry name" value="Metallo-dependent phosphatases"/>
    <property type="match status" value="1"/>
</dbReference>
<dbReference type="InterPro" id="IPR004843">
    <property type="entry name" value="Calcineurin-like_PHP"/>
</dbReference>
<gene>
    <name evidence="3" type="primary">pphA_1</name>
    <name evidence="3" type="ORF">SV7mr_10610</name>
</gene>
<dbReference type="AlphaFoldDB" id="A0A517SR28"/>
<dbReference type="OrthoDB" id="384253at2"/>
<evidence type="ECO:0000259" key="2">
    <source>
        <dbReference type="Pfam" id="PF00149"/>
    </source>
</evidence>
<name>A0A517SR28_9BACT</name>
<dbReference type="RefSeq" id="WP_145269816.1">
    <property type="nucleotide sequence ID" value="NZ_CP036272.1"/>
</dbReference>
<dbReference type="PANTHER" id="PTHR42850">
    <property type="entry name" value="METALLOPHOSPHOESTERASE"/>
    <property type="match status" value="1"/>
</dbReference>
<dbReference type="Proteomes" id="UP000315003">
    <property type="component" value="Chromosome"/>
</dbReference>
<feature type="compositionally biased region" description="Polar residues" evidence="1">
    <location>
        <begin position="268"/>
        <end position="289"/>
    </location>
</feature>
<evidence type="ECO:0000313" key="4">
    <source>
        <dbReference type="Proteomes" id="UP000315003"/>
    </source>
</evidence>
<accession>A0A517SR28</accession>